<dbReference type="EMBL" id="AEQV01000015">
    <property type="protein sequence ID" value="EGD10984.1"/>
    <property type="molecule type" value="Genomic_DNA"/>
</dbReference>
<organism evidence="2 3">
    <name type="scientific">Xanthomonas vesicatoria ATCC 35937</name>
    <dbReference type="NCBI Taxonomy" id="925775"/>
    <lineage>
        <taxon>Bacteria</taxon>
        <taxon>Pseudomonadati</taxon>
        <taxon>Pseudomonadota</taxon>
        <taxon>Gammaproteobacteria</taxon>
        <taxon>Lysobacterales</taxon>
        <taxon>Lysobacteraceae</taxon>
        <taxon>Xanthomonas</taxon>
    </lineage>
</organism>
<reference evidence="2 3" key="1">
    <citation type="journal article" date="2011" name="BMC Genomics">
        <title>Comparative genomics reveals diversity among xanthomonads infecting tomato and pepper.</title>
        <authorList>
            <person name="Potnis N."/>
            <person name="Krasileva K."/>
            <person name="Chow V."/>
            <person name="Almeida N.F."/>
            <person name="Patil P.B."/>
            <person name="Ryan R.P."/>
            <person name="Sharlach M."/>
            <person name="Behlau F."/>
            <person name="Dow J.M."/>
            <person name="Momol M.T."/>
            <person name="White F.F."/>
            <person name="Preston J.F."/>
            <person name="Vinatzer B.A."/>
            <person name="Koebnik R."/>
            <person name="Setubal J.C."/>
            <person name="Norman D.J."/>
            <person name="Staskawicz B.J."/>
            <person name="Jones J.B."/>
        </authorList>
    </citation>
    <scope>NUCLEOTIDE SEQUENCE [LARGE SCALE GENOMIC DNA]</scope>
    <source>
        <strain evidence="2 3">ATCC 35937</strain>
    </source>
</reference>
<gene>
    <name evidence="2" type="ORF">XVE_0670</name>
</gene>
<accession>F0B9B8</accession>
<dbReference type="Proteomes" id="UP000003299">
    <property type="component" value="Unassembled WGS sequence"/>
</dbReference>
<evidence type="ECO:0000313" key="3">
    <source>
        <dbReference type="Proteomes" id="UP000003299"/>
    </source>
</evidence>
<feature type="non-terminal residue" evidence="2">
    <location>
        <position position="1"/>
    </location>
</feature>
<evidence type="ECO:0000313" key="2">
    <source>
        <dbReference type="EMBL" id="EGD10984.1"/>
    </source>
</evidence>
<name>F0B9B8_9XANT</name>
<sequence length="233" mass="24815">AAVFSSQAVTQLNGATKEEWCVYLNRLARAMQQLDYFGFMCGRSPTHCVQSRVMCASGLAAIVLARQGQMIEHQTSKFDRSIMTSPISITTLSALASAGVLRTVQLVGQVGGYTVMVRVGQVEKQLTGQRGEPRVFASLDTAAAQLLALGVTVFEVLPANYVRAPKVYRRGRPAALKALAKLQRQAKPAKPAKKPAGAAMATVAKILPSDRAQLKLPGLPRSRKPARTAGAGA</sequence>
<comment type="caution">
    <text evidence="2">The sequence shown here is derived from an EMBL/GenBank/DDBJ whole genome shotgun (WGS) entry which is preliminary data.</text>
</comment>
<dbReference type="AlphaFoldDB" id="F0B9B8"/>
<evidence type="ECO:0000256" key="1">
    <source>
        <dbReference type="SAM" id="MobiDB-lite"/>
    </source>
</evidence>
<protein>
    <submittedName>
        <fullName evidence="2">Uncharacterized protein</fullName>
    </submittedName>
</protein>
<proteinExistence type="predicted"/>
<feature type="region of interest" description="Disordered" evidence="1">
    <location>
        <begin position="212"/>
        <end position="233"/>
    </location>
</feature>